<name>A0A2U9ICV5_9CREN</name>
<organism evidence="1 2">
    <name type="scientific">Acidianus brierleyi</name>
    <dbReference type="NCBI Taxonomy" id="41673"/>
    <lineage>
        <taxon>Archaea</taxon>
        <taxon>Thermoproteota</taxon>
        <taxon>Thermoprotei</taxon>
        <taxon>Sulfolobales</taxon>
        <taxon>Sulfolobaceae</taxon>
        <taxon>Acidianus</taxon>
    </lineage>
</organism>
<evidence type="ECO:0000313" key="1">
    <source>
        <dbReference type="EMBL" id="AWR93847.1"/>
    </source>
</evidence>
<keyword evidence="2" id="KW-1185">Reference proteome</keyword>
<dbReference type="EMBL" id="CP029289">
    <property type="protein sequence ID" value="AWR93847.1"/>
    <property type="molecule type" value="Genomic_DNA"/>
</dbReference>
<dbReference type="AlphaFoldDB" id="A0A2U9ICV5"/>
<gene>
    <name evidence="1" type="ORF">DFR85_03665</name>
</gene>
<protein>
    <submittedName>
        <fullName evidence="1">Uncharacterized protein</fullName>
    </submittedName>
</protein>
<reference evidence="1 2" key="1">
    <citation type="submission" date="2018-05" db="EMBL/GenBank/DDBJ databases">
        <title>Complete Genome Sequences of Extremely Thermoacidophilic, Metal-Mobilizing Type-Strain Members of the Archaeal Family Sulfolobaceae: Acidianus brierleyi DSM-1651T, Acidianus sulfidivorans DSM-18786T, Metallosphaera hakonensis DSM-7519T, and Metallosphaera prunae DSM-10039T.</title>
        <authorList>
            <person name="Counts J.A."/>
            <person name="Kelly R.M."/>
        </authorList>
    </citation>
    <scope>NUCLEOTIDE SEQUENCE [LARGE SCALE GENOMIC DNA]</scope>
    <source>
        <strain evidence="1 2">DSM 1651</strain>
    </source>
</reference>
<evidence type="ECO:0000313" key="2">
    <source>
        <dbReference type="Proteomes" id="UP000248044"/>
    </source>
</evidence>
<proteinExistence type="predicted"/>
<accession>A0A2U9ICV5</accession>
<sequence>MYGRLMGIGGYQILESLKNGPVKISQLRNSVPLYGSAFDFVLSQLMVTGLVRKFEKDGEEYVEITELGRNFPYQWGYGPYQGFGPYYGCGPHHHGHHGNWW</sequence>
<dbReference type="Proteomes" id="UP000248044">
    <property type="component" value="Chromosome"/>
</dbReference>
<dbReference type="KEGG" id="abri:DFR85_03665"/>